<dbReference type="AlphaFoldDB" id="A0A840N6D0"/>
<dbReference type="InterPro" id="IPR004378">
    <property type="entry name" value="F420H2_quin_Rdtase"/>
</dbReference>
<dbReference type="SUPFAM" id="SSF50475">
    <property type="entry name" value="FMN-binding split barrel"/>
    <property type="match status" value="1"/>
</dbReference>
<dbReference type="Proteomes" id="UP000580474">
    <property type="component" value="Unassembled WGS sequence"/>
</dbReference>
<evidence type="ECO:0000256" key="2">
    <source>
        <dbReference type="ARBA" id="ARBA00049106"/>
    </source>
</evidence>
<keyword evidence="4" id="KW-1185">Reference proteome</keyword>
<reference evidence="3 4" key="1">
    <citation type="submission" date="2020-08" db="EMBL/GenBank/DDBJ databases">
        <title>Sequencing the genomes of 1000 actinobacteria strains.</title>
        <authorList>
            <person name="Klenk H.-P."/>
        </authorList>
    </citation>
    <scope>NUCLEOTIDE SEQUENCE [LARGE SCALE GENOMIC DNA]</scope>
    <source>
        <strain evidence="3 4">DSM 45582</strain>
    </source>
</reference>
<protein>
    <submittedName>
        <fullName evidence="3">Deazaflavin-dependent oxidoreductase (Nitroreductase family)</fullName>
    </submittedName>
</protein>
<comment type="catalytic activity">
    <reaction evidence="2">
        <text>oxidized coenzyme F420-(gamma-L-Glu)(n) + a quinol + H(+) = reduced coenzyme F420-(gamma-L-Glu)(n) + a quinone</text>
        <dbReference type="Rhea" id="RHEA:39663"/>
        <dbReference type="Rhea" id="RHEA-COMP:12939"/>
        <dbReference type="Rhea" id="RHEA-COMP:14378"/>
        <dbReference type="ChEBI" id="CHEBI:15378"/>
        <dbReference type="ChEBI" id="CHEBI:24646"/>
        <dbReference type="ChEBI" id="CHEBI:132124"/>
        <dbReference type="ChEBI" id="CHEBI:133980"/>
        <dbReference type="ChEBI" id="CHEBI:139511"/>
    </reaction>
</comment>
<dbReference type="PANTHER" id="PTHR39428">
    <property type="entry name" value="F420H(2)-DEPENDENT QUINONE REDUCTASE RV1261C"/>
    <property type="match status" value="1"/>
</dbReference>
<sequence length="157" mass="17756">MRRPRQLDSPLVPKVMRVMSQAHVRAYRATGGRVGGRWRIGSAWRRGVPTCLLTTTGRKSGQDRTTPLLYLRDGQRVVLVASQGGLPKHPAWYHNITANPEVTVQIGKDVQRLRARVAEGPERAELWAKLLELYADFDSYQSWTDRTIPVVVCEPAR</sequence>
<proteinExistence type="inferred from homology"/>
<gene>
    <name evidence="3" type="ORF">BJ969_000684</name>
</gene>
<dbReference type="PANTHER" id="PTHR39428:SF3">
    <property type="entry name" value="DEAZAFLAVIN-DEPENDENT NITROREDUCTASE"/>
    <property type="match status" value="1"/>
</dbReference>
<evidence type="ECO:0000256" key="1">
    <source>
        <dbReference type="ARBA" id="ARBA00008710"/>
    </source>
</evidence>
<organism evidence="3 4">
    <name type="scientific">Saccharopolyspora gloriosae</name>
    <dbReference type="NCBI Taxonomy" id="455344"/>
    <lineage>
        <taxon>Bacteria</taxon>
        <taxon>Bacillati</taxon>
        <taxon>Actinomycetota</taxon>
        <taxon>Actinomycetes</taxon>
        <taxon>Pseudonocardiales</taxon>
        <taxon>Pseudonocardiaceae</taxon>
        <taxon>Saccharopolyspora</taxon>
    </lineage>
</organism>
<dbReference type="RefSeq" id="WP_184477226.1">
    <property type="nucleotide sequence ID" value="NZ_JACHIV010000001.1"/>
</dbReference>
<evidence type="ECO:0000313" key="4">
    <source>
        <dbReference type="Proteomes" id="UP000580474"/>
    </source>
</evidence>
<dbReference type="EMBL" id="JACHIV010000001">
    <property type="protein sequence ID" value="MBB5067596.1"/>
    <property type="molecule type" value="Genomic_DNA"/>
</dbReference>
<dbReference type="Gene3D" id="2.30.110.10">
    <property type="entry name" value="Electron Transport, Fmn-binding Protein, Chain A"/>
    <property type="match status" value="1"/>
</dbReference>
<dbReference type="Pfam" id="PF04075">
    <property type="entry name" value="F420H2_quin_red"/>
    <property type="match status" value="1"/>
</dbReference>
<accession>A0A840N6D0</accession>
<name>A0A840N6D0_9PSEU</name>
<dbReference type="GO" id="GO:0016491">
    <property type="term" value="F:oxidoreductase activity"/>
    <property type="evidence" value="ECO:0007669"/>
    <property type="project" value="InterPro"/>
</dbReference>
<dbReference type="GO" id="GO:0005886">
    <property type="term" value="C:plasma membrane"/>
    <property type="evidence" value="ECO:0007669"/>
    <property type="project" value="TreeGrafter"/>
</dbReference>
<comment type="similarity">
    <text evidence="1">Belongs to the F420H(2)-dependent quinone reductase family.</text>
</comment>
<evidence type="ECO:0000313" key="3">
    <source>
        <dbReference type="EMBL" id="MBB5067596.1"/>
    </source>
</evidence>
<comment type="caution">
    <text evidence="3">The sequence shown here is derived from an EMBL/GenBank/DDBJ whole genome shotgun (WGS) entry which is preliminary data.</text>
</comment>
<dbReference type="GO" id="GO:0070967">
    <property type="term" value="F:coenzyme F420 binding"/>
    <property type="evidence" value="ECO:0007669"/>
    <property type="project" value="TreeGrafter"/>
</dbReference>
<dbReference type="InterPro" id="IPR012349">
    <property type="entry name" value="Split_barrel_FMN-bd"/>
</dbReference>
<dbReference type="NCBIfam" id="TIGR00026">
    <property type="entry name" value="hi_GC_TIGR00026"/>
    <property type="match status" value="1"/>
</dbReference>